<name>A0A2Z3YM61_9CORY</name>
<feature type="transmembrane region" description="Helical" evidence="7">
    <location>
        <begin position="320"/>
        <end position="346"/>
    </location>
</feature>
<keyword evidence="3" id="KW-1003">Cell membrane</keyword>
<evidence type="ECO:0000313" key="11">
    <source>
        <dbReference type="Proteomes" id="UP000247696"/>
    </source>
</evidence>
<dbReference type="AlphaFoldDB" id="A0A2Z3YM61"/>
<dbReference type="InterPro" id="IPR045621">
    <property type="entry name" value="BPD_transp_1_N"/>
</dbReference>
<protein>
    <submittedName>
        <fullName evidence="10">Glutathione transport system permease protein GsiC</fullName>
    </submittedName>
</protein>
<evidence type="ECO:0000256" key="6">
    <source>
        <dbReference type="ARBA" id="ARBA00023136"/>
    </source>
</evidence>
<evidence type="ECO:0000256" key="8">
    <source>
        <dbReference type="SAM" id="MobiDB-lite"/>
    </source>
</evidence>
<keyword evidence="11" id="KW-1185">Reference proteome</keyword>
<reference evidence="11" key="1">
    <citation type="submission" date="2017-11" db="EMBL/GenBank/DDBJ databases">
        <title>Otitis media/interna in a cat caused by the recently described species Corynebacterium provencense.</title>
        <authorList>
            <person name="Kittl S."/>
            <person name="Brodard I."/>
            <person name="Rychener L."/>
            <person name="Jores J."/>
            <person name="Roosje P."/>
            <person name="Gobeli Brawand S."/>
        </authorList>
    </citation>
    <scope>NUCLEOTIDE SEQUENCE [LARGE SCALE GENOMIC DNA]</scope>
    <source>
        <strain evidence="11">17KM38</strain>
    </source>
</reference>
<feature type="transmembrane region" description="Helical" evidence="7">
    <location>
        <begin position="192"/>
        <end position="212"/>
    </location>
</feature>
<dbReference type="PROSITE" id="PS50928">
    <property type="entry name" value="ABC_TM1"/>
    <property type="match status" value="1"/>
</dbReference>
<feature type="compositionally biased region" description="Low complexity" evidence="8">
    <location>
        <begin position="1"/>
        <end position="10"/>
    </location>
</feature>
<feature type="transmembrane region" description="Helical" evidence="7">
    <location>
        <begin position="143"/>
        <end position="167"/>
    </location>
</feature>
<comment type="subcellular location">
    <subcellularLocation>
        <location evidence="1 7">Cell membrane</location>
        <topology evidence="1 7">Multi-pass membrane protein</topology>
    </subcellularLocation>
</comment>
<keyword evidence="2 7" id="KW-0813">Transport</keyword>
<evidence type="ECO:0000256" key="4">
    <source>
        <dbReference type="ARBA" id="ARBA00022692"/>
    </source>
</evidence>
<feature type="region of interest" description="Disordered" evidence="8">
    <location>
        <begin position="1"/>
        <end position="35"/>
    </location>
</feature>
<evidence type="ECO:0000259" key="9">
    <source>
        <dbReference type="PROSITE" id="PS50928"/>
    </source>
</evidence>
<evidence type="ECO:0000313" key="10">
    <source>
        <dbReference type="EMBL" id="AWT25062.1"/>
    </source>
</evidence>
<dbReference type="KEGG" id="cpre:Csp1_02340"/>
<feature type="domain" description="ABC transmembrane type-1" evidence="9">
    <location>
        <begin position="143"/>
        <end position="343"/>
    </location>
</feature>
<keyword evidence="5 7" id="KW-1133">Transmembrane helix</keyword>
<keyword evidence="4 7" id="KW-0812">Transmembrane</keyword>
<dbReference type="PANTHER" id="PTHR43163:SF6">
    <property type="entry name" value="DIPEPTIDE TRANSPORT SYSTEM PERMEASE PROTEIN DPPB-RELATED"/>
    <property type="match status" value="1"/>
</dbReference>
<organism evidence="10 11">
    <name type="scientific">Corynebacterium provencense</name>
    <dbReference type="NCBI Taxonomy" id="1737425"/>
    <lineage>
        <taxon>Bacteria</taxon>
        <taxon>Bacillati</taxon>
        <taxon>Actinomycetota</taxon>
        <taxon>Actinomycetes</taxon>
        <taxon>Mycobacteriales</taxon>
        <taxon>Corynebacteriaceae</taxon>
        <taxon>Corynebacterium</taxon>
    </lineage>
</organism>
<comment type="similarity">
    <text evidence="7">Belongs to the binding-protein-dependent transport system permease family.</text>
</comment>
<dbReference type="PANTHER" id="PTHR43163">
    <property type="entry name" value="DIPEPTIDE TRANSPORT SYSTEM PERMEASE PROTEIN DPPB-RELATED"/>
    <property type="match status" value="1"/>
</dbReference>
<evidence type="ECO:0000256" key="5">
    <source>
        <dbReference type="ARBA" id="ARBA00022989"/>
    </source>
</evidence>
<evidence type="ECO:0000256" key="3">
    <source>
        <dbReference type="ARBA" id="ARBA00022475"/>
    </source>
</evidence>
<dbReference type="Gene3D" id="1.10.3720.10">
    <property type="entry name" value="MetI-like"/>
    <property type="match status" value="1"/>
</dbReference>
<evidence type="ECO:0000256" key="1">
    <source>
        <dbReference type="ARBA" id="ARBA00004651"/>
    </source>
</evidence>
<gene>
    <name evidence="10" type="primary">gsiC_1</name>
    <name evidence="10" type="ORF">Csp1_02340</name>
</gene>
<keyword evidence="6 7" id="KW-0472">Membrane</keyword>
<dbReference type="GO" id="GO:0071916">
    <property type="term" value="F:dipeptide transmembrane transporter activity"/>
    <property type="evidence" value="ECO:0007669"/>
    <property type="project" value="TreeGrafter"/>
</dbReference>
<dbReference type="EMBL" id="CP024988">
    <property type="protein sequence ID" value="AWT25062.1"/>
    <property type="molecule type" value="Genomic_DNA"/>
</dbReference>
<dbReference type="RefSeq" id="WP_110480857.1">
    <property type="nucleotide sequence ID" value="NZ_CP024988.1"/>
</dbReference>
<dbReference type="GO" id="GO:0005886">
    <property type="term" value="C:plasma membrane"/>
    <property type="evidence" value="ECO:0007669"/>
    <property type="project" value="UniProtKB-SubCell"/>
</dbReference>
<dbReference type="Pfam" id="PF19300">
    <property type="entry name" value="BPD_transp_1_N"/>
    <property type="match status" value="1"/>
</dbReference>
<evidence type="ECO:0000256" key="2">
    <source>
        <dbReference type="ARBA" id="ARBA00022448"/>
    </source>
</evidence>
<evidence type="ECO:0000256" key="7">
    <source>
        <dbReference type="RuleBase" id="RU363032"/>
    </source>
</evidence>
<dbReference type="Proteomes" id="UP000247696">
    <property type="component" value="Chromosome"/>
</dbReference>
<dbReference type="OrthoDB" id="147639at2"/>
<dbReference type="InterPro" id="IPR035906">
    <property type="entry name" value="MetI-like_sf"/>
</dbReference>
<feature type="transmembrane region" description="Helical" evidence="7">
    <location>
        <begin position="51"/>
        <end position="72"/>
    </location>
</feature>
<dbReference type="InterPro" id="IPR000515">
    <property type="entry name" value="MetI-like"/>
</dbReference>
<feature type="transmembrane region" description="Helical" evidence="7">
    <location>
        <begin position="218"/>
        <end position="238"/>
    </location>
</feature>
<dbReference type="SUPFAM" id="SSF161098">
    <property type="entry name" value="MetI-like"/>
    <property type="match status" value="1"/>
</dbReference>
<dbReference type="Pfam" id="PF00528">
    <property type="entry name" value="BPD_transp_1"/>
    <property type="match status" value="1"/>
</dbReference>
<sequence>MSLSTSSSTTPATGQSRPGLLSPDDDPGGVPATGQRPRRIGTAVYTVIRRVLSALLVLWGALTVTFLVLSVLPGDRATLVLNVQSGLTTVRSGDEIAAVNAEYGWDRPLVIQYLDYLWNVLHGDLGESWELRRPVAELIGEQLWPTVSLTVTALVLAWIISVGWTLLTAGRSQRLRGLGSAVETLTAGLPQYWVGTLLLIIFAVSLGWFPVIGGTGPAATVLPALSLAIPLAGFIGQATRTEFERASRLPFVLTARTRGMGDAAVRARHILRHALIPGITLSGWAVGSLISGAVLVEQVFARPGLGALLVRAVQNKDFDLVVGIVILITAFYVVINLIIDVVYIVVDPRLREED</sequence>
<proteinExistence type="inferred from homology"/>
<accession>A0A2Z3YM61</accession>
<dbReference type="CDD" id="cd06261">
    <property type="entry name" value="TM_PBP2"/>
    <property type="match status" value="1"/>
</dbReference>
<feature type="transmembrane region" description="Helical" evidence="7">
    <location>
        <begin position="274"/>
        <end position="300"/>
    </location>
</feature>